<organism evidence="1 2">
    <name type="scientific">Acaulospora colombiana</name>
    <dbReference type="NCBI Taxonomy" id="27376"/>
    <lineage>
        <taxon>Eukaryota</taxon>
        <taxon>Fungi</taxon>
        <taxon>Fungi incertae sedis</taxon>
        <taxon>Mucoromycota</taxon>
        <taxon>Glomeromycotina</taxon>
        <taxon>Glomeromycetes</taxon>
        <taxon>Diversisporales</taxon>
        <taxon>Acaulosporaceae</taxon>
        <taxon>Acaulospora</taxon>
    </lineage>
</organism>
<dbReference type="EMBL" id="CAJVPT010011273">
    <property type="protein sequence ID" value="CAG8578035.1"/>
    <property type="molecule type" value="Genomic_DNA"/>
</dbReference>
<protein>
    <submittedName>
        <fullName evidence="1">6798_t:CDS:1</fullName>
    </submittedName>
</protein>
<dbReference type="Proteomes" id="UP000789525">
    <property type="component" value="Unassembled WGS sequence"/>
</dbReference>
<evidence type="ECO:0000313" key="1">
    <source>
        <dbReference type="EMBL" id="CAG8578035.1"/>
    </source>
</evidence>
<comment type="caution">
    <text evidence="1">The sequence shown here is derived from an EMBL/GenBank/DDBJ whole genome shotgun (WGS) entry which is preliminary data.</text>
</comment>
<gene>
    <name evidence="1" type="ORF">ACOLOM_LOCUS5861</name>
</gene>
<reference evidence="1" key="1">
    <citation type="submission" date="2021-06" db="EMBL/GenBank/DDBJ databases">
        <authorList>
            <person name="Kallberg Y."/>
            <person name="Tangrot J."/>
            <person name="Rosling A."/>
        </authorList>
    </citation>
    <scope>NUCLEOTIDE SEQUENCE</scope>
    <source>
        <strain evidence="1">CL356</strain>
    </source>
</reference>
<keyword evidence="2" id="KW-1185">Reference proteome</keyword>
<evidence type="ECO:0000313" key="2">
    <source>
        <dbReference type="Proteomes" id="UP000789525"/>
    </source>
</evidence>
<name>A0ACA9MB23_9GLOM</name>
<sequence>MIPNSAKHFRAKDRQRNVQEYPKLHYPEVYILEGGYCSKHATPVDMYKWMHPNTVTLEQLRLDSSGNGTEPKVIPMVNQTCRIKLGMGSLYRHLRLSNTDARWHLLATLEEDHQGHDDQETQEDLPDEQSEGEETAGENDYDDDDQQTVDSDLHDRVHDISFDDESQGFGSANSPFTQDPAVSQGEEMKRAKNRGRQLLEKTFRPFSLFPSGRLGLNKAGSHAS</sequence>
<accession>A0ACA9MB23</accession>
<proteinExistence type="predicted"/>